<keyword evidence="4" id="KW-0408">Iron</keyword>
<gene>
    <name evidence="6" type="ORF">U9M48_006072</name>
</gene>
<keyword evidence="3" id="KW-0560">Oxidoreductase</keyword>
<evidence type="ECO:0000256" key="2">
    <source>
        <dbReference type="ARBA" id="ARBA00022723"/>
    </source>
</evidence>
<dbReference type="AlphaFoldDB" id="A0AAQ3SKG2"/>
<organism evidence="6 7">
    <name type="scientific">Paspalum notatum var. saurae</name>
    <dbReference type="NCBI Taxonomy" id="547442"/>
    <lineage>
        <taxon>Eukaryota</taxon>
        <taxon>Viridiplantae</taxon>
        <taxon>Streptophyta</taxon>
        <taxon>Embryophyta</taxon>
        <taxon>Tracheophyta</taxon>
        <taxon>Spermatophyta</taxon>
        <taxon>Magnoliopsida</taxon>
        <taxon>Liliopsida</taxon>
        <taxon>Poales</taxon>
        <taxon>Poaceae</taxon>
        <taxon>PACMAD clade</taxon>
        <taxon>Panicoideae</taxon>
        <taxon>Andropogonodae</taxon>
        <taxon>Paspaleae</taxon>
        <taxon>Paspalinae</taxon>
        <taxon>Paspalum</taxon>
    </lineage>
</organism>
<evidence type="ECO:0000256" key="4">
    <source>
        <dbReference type="ARBA" id="ARBA00023004"/>
    </source>
</evidence>
<proteinExistence type="inferred from homology"/>
<dbReference type="PANTHER" id="PTHR24296">
    <property type="entry name" value="CYTOCHROME P450"/>
    <property type="match status" value="1"/>
</dbReference>
<name>A0AAQ3SKG2_PASNO</name>
<dbReference type="Proteomes" id="UP001341281">
    <property type="component" value="Chromosome 02"/>
</dbReference>
<sequence>MEPTKWPILGHLPGLIANIHHLHDWSTGVLAGAVYNFEGRGGWTGLRYFITCDPSNVRHIFTSNFANYPKGDVFAMTFDILGGGIFSADGESWRRQRVKVQMLMADPRFRALTARCSHDKVEKSLLPFLALAADEGRPCDLVDVFLRITLRRDLHSHLWRRPWVLGDRAASGSLHARHGRCIGNDFPPPRHPRDMLEADEKVECWAGEEDGRCSPDDRQLRRRFNSPTPGTGRHAKPK</sequence>
<dbReference type="GO" id="GO:0016705">
    <property type="term" value="F:oxidoreductase activity, acting on paired donors, with incorporation or reduction of molecular oxygen"/>
    <property type="evidence" value="ECO:0007669"/>
    <property type="project" value="InterPro"/>
</dbReference>
<comment type="similarity">
    <text evidence="1">Belongs to the cytochrome P450 family.</text>
</comment>
<dbReference type="GO" id="GO:0004497">
    <property type="term" value="F:monooxygenase activity"/>
    <property type="evidence" value="ECO:0007669"/>
    <property type="project" value="InterPro"/>
</dbReference>
<dbReference type="SUPFAM" id="SSF48264">
    <property type="entry name" value="Cytochrome P450"/>
    <property type="match status" value="1"/>
</dbReference>
<evidence type="ECO:0008006" key="8">
    <source>
        <dbReference type="Google" id="ProtNLM"/>
    </source>
</evidence>
<feature type="region of interest" description="Disordered" evidence="5">
    <location>
        <begin position="208"/>
        <end position="238"/>
    </location>
</feature>
<evidence type="ECO:0000256" key="3">
    <source>
        <dbReference type="ARBA" id="ARBA00023002"/>
    </source>
</evidence>
<evidence type="ECO:0000256" key="5">
    <source>
        <dbReference type="SAM" id="MobiDB-lite"/>
    </source>
</evidence>
<dbReference type="GO" id="GO:0005506">
    <property type="term" value="F:iron ion binding"/>
    <property type="evidence" value="ECO:0007669"/>
    <property type="project" value="InterPro"/>
</dbReference>
<evidence type="ECO:0000313" key="6">
    <source>
        <dbReference type="EMBL" id="WVZ55412.1"/>
    </source>
</evidence>
<evidence type="ECO:0000256" key="1">
    <source>
        <dbReference type="ARBA" id="ARBA00010617"/>
    </source>
</evidence>
<keyword evidence="7" id="KW-1185">Reference proteome</keyword>
<dbReference type="Gene3D" id="1.10.630.10">
    <property type="entry name" value="Cytochrome P450"/>
    <property type="match status" value="1"/>
</dbReference>
<reference evidence="6 7" key="1">
    <citation type="submission" date="2024-02" db="EMBL/GenBank/DDBJ databases">
        <title>High-quality chromosome-scale genome assembly of Pensacola bahiagrass (Paspalum notatum Flugge var. saurae).</title>
        <authorList>
            <person name="Vega J.M."/>
            <person name="Podio M."/>
            <person name="Orjuela J."/>
            <person name="Siena L.A."/>
            <person name="Pessino S.C."/>
            <person name="Combes M.C."/>
            <person name="Mariac C."/>
            <person name="Albertini E."/>
            <person name="Pupilli F."/>
            <person name="Ortiz J.P.A."/>
            <person name="Leblanc O."/>
        </authorList>
    </citation>
    <scope>NUCLEOTIDE SEQUENCE [LARGE SCALE GENOMIC DNA]</scope>
    <source>
        <strain evidence="6">R1</strain>
        <tissue evidence="6">Leaf</tissue>
    </source>
</reference>
<dbReference type="EMBL" id="CP144746">
    <property type="protein sequence ID" value="WVZ55412.1"/>
    <property type="molecule type" value="Genomic_DNA"/>
</dbReference>
<feature type="compositionally biased region" description="Basic and acidic residues" evidence="5">
    <location>
        <begin position="208"/>
        <end position="219"/>
    </location>
</feature>
<keyword evidence="2" id="KW-0479">Metal-binding</keyword>
<protein>
    <recommendedName>
        <fullName evidence="8">Cytochrome P450</fullName>
    </recommendedName>
</protein>
<evidence type="ECO:0000313" key="7">
    <source>
        <dbReference type="Proteomes" id="UP001341281"/>
    </source>
</evidence>
<dbReference type="InterPro" id="IPR036396">
    <property type="entry name" value="Cyt_P450_sf"/>
</dbReference>
<dbReference type="GO" id="GO:0020037">
    <property type="term" value="F:heme binding"/>
    <property type="evidence" value="ECO:0007669"/>
    <property type="project" value="InterPro"/>
</dbReference>
<accession>A0AAQ3SKG2</accession>